<comment type="cofactor">
    <cofactor evidence="2">
        <name>a divalent metal cation</name>
        <dbReference type="ChEBI" id="CHEBI:60240"/>
    </cofactor>
</comment>
<evidence type="ECO:0000256" key="3">
    <source>
        <dbReference type="ARBA" id="ARBA00004123"/>
    </source>
</evidence>
<dbReference type="GO" id="GO:0005634">
    <property type="term" value="C:nucleus"/>
    <property type="evidence" value="ECO:0007669"/>
    <property type="project" value="UniProtKB-SubCell"/>
</dbReference>
<evidence type="ECO:0000256" key="1">
    <source>
        <dbReference type="ARBA" id="ARBA00001663"/>
    </source>
</evidence>
<gene>
    <name evidence="18" type="ORF">M6B38_416280</name>
    <name evidence="19" type="ORF">M6B38_416285</name>
</gene>
<dbReference type="GO" id="GO:0005737">
    <property type="term" value="C:cytoplasm"/>
    <property type="evidence" value="ECO:0007669"/>
    <property type="project" value="UniProtKB-SubCell"/>
</dbReference>
<keyword evidence="20" id="KW-1185">Reference proteome</keyword>
<organism evidence="18 20">
    <name type="scientific">Iris pallida</name>
    <name type="common">Sweet iris</name>
    <dbReference type="NCBI Taxonomy" id="29817"/>
    <lineage>
        <taxon>Eukaryota</taxon>
        <taxon>Viridiplantae</taxon>
        <taxon>Streptophyta</taxon>
        <taxon>Embryophyta</taxon>
        <taxon>Tracheophyta</taxon>
        <taxon>Spermatophyta</taxon>
        <taxon>Magnoliopsida</taxon>
        <taxon>Liliopsida</taxon>
        <taxon>Asparagales</taxon>
        <taxon>Iridaceae</taxon>
        <taxon>Iridoideae</taxon>
        <taxon>Irideae</taxon>
        <taxon>Iris</taxon>
    </lineage>
</organism>
<keyword evidence="12" id="KW-0269">Exonuclease</keyword>
<keyword evidence="13" id="KW-0694">RNA-binding</keyword>
<dbReference type="Proteomes" id="UP001140949">
    <property type="component" value="Unassembled WGS sequence"/>
</dbReference>
<keyword evidence="16" id="KW-0539">Nucleus</keyword>
<keyword evidence="14" id="KW-0805">Transcription regulation</keyword>
<name>A0AAX6FK13_IRIPA</name>
<dbReference type="SUPFAM" id="SSF53098">
    <property type="entry name" value="Ribonuclease H-like"/>
    <property type="match status" value="1"/>
</dbReference>
<dbReference type="PANTHER" id="PTHR10797">
    <property type="entry name" value="CCR4-NOT TRANSCRIPTION COMPLEX SUBUNIT"/>
    <property type="match status" value="1"/>
</dbReference>
<dbReference type="EMBL" id="JANAVB010028199">
    <property type="protein sequence ID" value="KAJ6816355.1"/>
    <property type="molecule type" value="Genomic_DNA"/>
</dbReference>
<evidence type="ECO:0000256" key="13">
    <source>
        <dbReference type="ARBA" id="ARBA00022884"/>
    </source>
</evidence>
<evidence type="ECO:0000256" key="9">
    <source>
        <dbReference type="ARBA" id="ARBA00022722"/>
    </source>
</evidence>
<evidence type="ECO:0000313" key="18">
    <source>
        <dbReference type="EMBL" id="KAJ6816355.1"/>
    </source>
</evidence>
<dbReference type="GO" id="GO:0004535">
    <property type="term" value="F:poly(A)-specific ribonuclease activity"/>
    <property type="evidence" value="ECO:0007669"/>
    <property type="project" value="UniProtKB-EC"/>
</dbReference>
<dbReference type="InterPro" id="IPR039637">
    <property type="entry name" value="CNOT7/CNOT8/Pop2"/>
</dbReference>
<keyword evidence="8" id="KW-0963">Cytoplasm</keyword>
<evidence type="ECO:0000256" key="11">
    <source>
        <dbReference type="ARBA" id="ARBA00022801"/>
    </source>
</evidence>
<keyword evidence="15" id="KW-0804">Transcription</keyword>
<reference evidence="18" key="1">
    <citation type="journal article" date="2023" name="GigaByte">
        <title>Genome assembly of the bearded iris, Iris pallida Lam.</title>
        <authorList>
            <person name="Bruccoleri R.E."/>
            <person name="Oakeley E.J."/>
            <person name="Faust A.M.E."/>
            <person name="Altorfer M."/>
            <person name="Dessus-Babus S."/>
            <person name="Burckhardt D."/>
            <person name="Oertli M."/>
            <person name="Naumann U."/>
            <person name="Petersen F."/>
            <person name="Wong J."/>
        </authorList>
    </citation>
    <scope>NUCLEOTIDE SEQUENCE</scope>
    <source>
        <strain evidence="18">GSM-AAB239-AS_SAM_17_03QT</strain>
    </source>
</reference>
<evidence type="ECO:0000256" key="8">
    <source>
        <dbReference type="ARBA" id="ARBA00022490"/>
    </source>
</evidence>
<evidence type="ECO:0000313" key="19">
    <source>
        <dbReference type="EMBL" id="KAJ6816356.1"/>
    </source>
</evidence>
<reference evidence="18" key="2">
    <citation type="submission" date="2023-04" db="EMBL/GenBank/DDBJ databases">
        <authorList>
            <person name="Bruccoleri R.E."/>
            <person name="Oakeley E.J."/>
            <person name="Faust A.-M."/>
            <person name="Dessus-Babus S."/>
            <person name="Altorfer M."/>
            <person name="Burckhardt D."/>
            <person name="Oertli M."/>
            <person name="Naumann U."/>
            <person name="Petersen F."/>
            <person name="Wong J."/>
        </authorList>
    </citation>
    <scope>NUCLEOTIDE SEQUENCE</scope>
    <source>
        <strain evidence="18">GSM-AAB239-AS_SAM_17_03QT</strain>
        <tissue evidence="18">Leaf</tissue>
    </source>
</reference>
<comment type="subcellular location">
    <subcellularLocation>
        <location evidence="4">Cytoplasm</location>
    </subcellularLocation>
    <subcellularLocation>
        <location evidence="3">Nucleus</location>
    </subcellularLocation>
</comment>
<dbReference type="InterPro" id="IPR012337">
    <property type="entry name" value="RNaseH-like_sf"/>
</dbReference>
<evidence type="ECO:0000313" key="20">
    <source>
        <dbReference type="Proteomes" id="UP001140949"/>
    </source>
</evidence>
<comment type="caution">
    <text evidence="18">The sequence shown here is derived from an EMBL/GenBank/DDBJ whole genome shotgun (WGS) entry which is preliminary data.</text>
</comment>
<evidence type="ECO:0000256" key="10">
    <source>
        <dbReference type="ARBA" id="ARBA00022723"/>
    </source>
</evidence>
<keyword evidence="9" id="KW-0540">Nuclease</keyword>
<evidence type="ECO:0000256" key="14">
    <source>
        <dbReference type="ARBA" id="ARBA00023015"/>
    </source>
</evidence>
<dbReference type="EMBL" id="JANAVB010028199">
    <property type="protein sequence ID" value="KAJ6816356.1"/>
    <property type="molecule type" value="Genomic_DNA"/>
</dbReference>
<dbReference type="Gene3D" id="3.30.420.10">
    <property type="entry name" value="Ribonuclease H-like superfamily/Ribonuclease H"/>
    <property type="match status" value="1"/>
</dbReference>
<dbReference type="Pfam" id="PF04857">
    <property type="entry name" value="CAF1"/>
    <property type="match status" value="1"/>
</dbReference>
<comment type="catalytic activity">
    <reaction evidence="1">
        <text>Exonucleolytic cleavage of poly(A) to 5'-AMP.</text>
        <dbReference type="EC" id="3.1.13.4"/>
    </reaction>
</comment>
<evidence type="ECO:0000256" key="5">
    <source>
        <dbReference type="ARBA" id="ARBA00008372"/>
    </source>
</evidence>
<protein>
    <recommendedName>
        <fullName evidence="7">poly(A)-specific ribonuclease</fullName>
        <ecNumber evidence="7">3.1.13.4</ecNumber>
    </recommendedName>
</protein>
<evidence type="ECO:0000256" key="17">
    <source>
        <dbReference type="ARBA" id="ARBA00025148"/>
    </source>
</evidence>
<keyword evidence="10" id="KW-0479">Metal-binding</keyword>
<evidence type="ECO:0000256" key="2">
    <source>
        <dbReference type="ARBA" id="ARBA00001968"/>
    </source>
</evidence>
<evidence type="ECO:0000256" key="12">
    <source>
        <dbReference type="ARBA" id="ARBA00022839"/>
    </source>
</evidence>
<dbReference type="InterPro" id="IPR036397">
    <property type="entry name" value="RNaseH_sf"/>
</dbReference>
<dbReference type="GO" id="GO:0003723">
    <property type="term" value="F:RNA binding"/>
    <property type="evidence" value="ECO:0007669"/>
    <property type="project" value="UniProtKB-KW"/>
</dbReference>
<evidence type="ECO:0000256" key="15">
    <source>
        <dbReference type="ARBA" id="ARBA00023163"/>
    </source>
</evidence>
<keyword evidence="11" id="KW-0378">Hydrolase</keyword>
<dbReference type="GO" id="GO:0030014">
    <property type="term" value="C:CCR4-NOT complex"/>
    <property type="evidence" value="ECO:0007669"/>
    <property type="project" value="InterPro"/>
</dbReference>
<comment type="function">
    <text evidence="17">Ubiquitous transcription factor required for a diverse set of processes. It is a component of the CCR4 complex involved in the control of gene expression.</text>
</comment>
<dbReference type="AlphaFoldDB" id="A0AAX6FK13"/>
<comment type="subunit">
    <text evidence="6">Component of the CCR4-NOT complex, at least composed of CRR4 and CAF1 proteins.</text>
</comment>
<dbReference type="InterPro" id="IPR006941">
    <property type="entry name" value="RNase_CAF1"/>
</dbReference>
<evidence type="ECO:0000256" key="16">
    <source>
        <dbReference type="ARBA" id="ARBA00023242"/>
    </source>
</evidence>
<dbReference type="EC" id="3.1.13.4" evidence="7"/>
<proteinExistence type="inferred from homology"/>
<evidence type="ECO:0000256" key="4">
    <source>
        <dbReference type="ARBA" id="ARBA00004496"/>
    </source>
</evidence>
<sequence>MRTLSLPRTIPFLLQPLPFWLYITIYTTNFVYNLNEEEDLYYSMSDPTTMSRKPETKIRSVWSHNLESEFDLIRRCVDACPFAAMDTEFPGVVHRPRKQQAHLLLPSDRYSVLKSNVDCLNLIQLGLTLSDADGNLPDLGSGDCRYIWEFNFSDFDLRRDRYAPDSIELLRTNGIDFEKNSTDGVDSREFAVLLMSSGLVLNESVTWITFHSAYDFGYLIKILTGRRLPKSLGEFMDLVRVYFGEGCFFDMKHMMRYCDGLFGGLDRVAGTLRVGRAVGRCHQAGSDSLLTWQSFFRMKELFFKDGGKKHAGVLFGLEVY</sequence>
<comment type="similarity">
    <text evidence="5">Belongs to the CAF1 family.</text>
</comment>
<evidence type="ECO:0000256" key="6">
    <source>
        <dbReference type="ARBA" id="ARBA00011757"/>
    </source>
</evidence>
<dbReference type="GO" id="GO:0046872">
    <property type="term" value="F:metal ion binding"/>
    <property type="evidence" value="ECO:0007669"/>
    <property type="project" value="UniProtKB-KW"/>
</dbReference>
<evidence type="ECO:0000256" key="7">
    <source>
        <dbReference type="ARBA" id="ARBA00012161"/>
    </source>
</evidence>
<accession>A0AAX6FK13</accession>